<evidence type="ECO:0000256" key="1">
    <source>
        <dbReference type="SAM" id="MobiDB-lite"/>
    </source>
</evidence>
<dbReference type="Proteomes" id="UP000265798">
    <property type="component" value="Unassembled WGS sequence"/>
</dbReference>
<organism evidence="2 3">
    <name type="scientific">Leptospira stimsonii</name>
    <dbReference type="NCBI Taxonomy" id="2202203"/>
    <lineage>
        <taxon>Bacteria</taxon>
        <taxon>Pseudomonadati</taxon>
        <taxon>Spirochaetota</taxon>
        <taxon>Spirochaetia</taxon>
        <taxon>Leptospirales</taxon>
        <taxon>Leptospiraceae</taxon>
        <taxon>Leptospira</taxon>
    </lineage>
</organism>
<accession>A0A396ZGT2</accession>
<gene>
    <name evidence="2" type="ORF">DLM75_05805</name>
</gene>
<sequence>MRFNFETKKCGNSLSFRKNENGTQGRLRERGLPTLFRTKKKMIGASPIEPKNAGTPAIFKKGSNGTQRSSLKVGTPSFLSEKYRFRNSENNVRARKCGNSRVQFRIEIF</sequence>
<feature type="compositionally biased region" description="Polar residues" evidence="1">
    <location>
        <begin position="63"/>
        <end position="72"/>
    </location>
</feature>
<feature type="region of interest" description="Disordered" evidence="1">
    <location>
        <begin position="41"/>
        <end position="72"/>
    </location>
</feature>
<dbReference type="EMBL" id="QHCT01000001">
    <property type="protein sequence ID" value="RHX92688.1"/>
    <property type="molecule type" value="Genomic_DNA"/>
</dbReference>
<dbReference type="AlphaFoldDB" id="A0A396ZGT2"/>
<protein>
    <submittedName>
        <fullName evidence="2">Uncharacterized protein</fullName>
    </submittedName>
</protein>
<reference evidence="3" key="1">
    <citation type="submission" date="2018-05" db="EMBL/GenBank/DDBJ databases">
        <title>Leptospira yasudae sp. nov. and Leptospira stimsonii sp. nov., two pathogenic species of the genus Leptospira isolated from environmental sources.</title>
        <authorList>
            <person name="Casanovas-Massana A."/>
            <person name="Hamond C."/>
            <person name="Santos L.A."/>
            <person name="Hacker K.P."/>
            <person name="Balassiano I."/>
            <person name="Medeiros M.A."/>
            <person name="Reis M.G."/>
            <person name="Ko A.I."/>
            <person name="Wunder E.A."/>
        </authorList>
    </citation>
    <scope>NUCLEOTIDE SEQUENCE [LARGE SCALE GENOMIC DNA]</scope>
    <source>
        <strain evidence="3">Yale</strain>
    </source>
</reference>
<name>A0A396ZGT2_9LEPT</name>
<evidence type="ECO:0000313" key="3">
    <source>
        <dbReference type="Proteomes" id="UP000265798"/>
    </source>
</evidence>
<proteinExistence type="predicted"/>
<comment type="caution">
    <text evidence="2">The sequence shown here is derived from an EMBL/GenBank/DDBJ whole genome shotgun (WGS) entry which is preliminary data.</text>
</comment>
<evidence type="ECO:0000313" key="2">
    <source>
        <dbReference type="EMBL" id="RHX92688.1"/>
    </source>
</evidence>